<name>I3SBY1_LOTJA</name>
<evidence type="ECO:0000313" key="1">
    <source>
        <dbReference type="EMBL" id="AFK37773.1"/>
    </source>
</evidence>
<dbReference type="AlphaFoldDB" id="I3SBY1"/>
<reference evidence="1" key="1">
    <citation type="submission" date="2012-05" db="EMBL/GenBank/DDBJ databases">
        <authorList>
            <person name="Krishnakumar V."/>
            <person name="Cheung F."/>
            <person name="Xiao Y."/>
            <person name="Chan A."/>
            <person name="Moskal W.A."/>
            <person name="Town C.D."/>
        </authorList>
    </citation>
    <scope>NUCLEOTIDE SEQUENCE</scope>
</reference>
<dbReference type="EMBL" id="BT137978">
    <property type="protein sequence ID" value="AFK37773.1"/>
    <property type="molecule type" value="mRNA"/>
</dbReference>
<proteinExistence type="evidence at transcript level"/>
<protein>
    <submittedName>
        <fullName evidence="1">Uncharacterized protein</fullName>
    </submittedName>
</protein>
<accession>I3SBY1</accession>
<organism evidence="1">
    <name type="scientific">Lotus japonicus</name>
    <name type="common">Lotus corniculatus var. japonicus</name>
    <dbReference type="NCBI Taxonomy" id="34305"/>
    <lineage>
        <taxon>Eukaryota</taxon>
        <taxon>Viridiplantae</taxon>
        <taxon>Streptophyta</taxon>
        <taxon>Embryophyta</taxon>
        <taxon>Tracheophyta</taxon>
        <taxon>Spermatophyta</taxon>
        <taxon>Magnoliopsida</taxon>
        <taxon>eudicotyledons</taxon>
        <taxon>Gunneridae</taxon>
        <taxon>Pentapetalae</taxon>
        <taxon>rosids</taxon>
        <taxon>fabids</taxon>
        <taxon>Fabales</taxon>
        <taxon>Fabaceae</taxon>
        <taxon>Papilionoideae</taxon>
        <taxon>50 kb inversion clade</taxon>
        <taxon>NPAAA clade</taxon>
        <taxon>Hologalegina</taxon>
        <taxon>robinioid clade</taxon>
        <taxon>Loteae</taxon>
        <taxon>Lotus</taxon>
    </lineage>
</organism>
<sequence>MDFQVFELQDFLNFQWKIESEDGILNDCLFCQLSNQVLQATHVPAY</sequence>